<evidence type="ECO:0000259" key="3">
    <source>
        <dbReference type="Pfam" id="PF22691"/>
    </source>
</evidence>
<accession>A0ABT8MCJ6</accession>
<dbReference type="InterPro" id="IPR002155">
    <property type="entry name" value="Thiolase"/>
</dbReference>
<evidence type="ECO:0000256" key="1">
    <source>
        <dbReference type="ARBA" id="ARBA00023229"/>
    </source>
</evidence>
<dbReference type="InterPro" id="IPR016039">
    <property type="entry name" value="Thiolase-like"/>
</dbReference>
<sequence length="377" mass="40432">MYINGIGRTKFGALTKTLPELTYEAMLNAVEDSPLDITDIDAIFVSNFLGGPLNGQLHFNSIIASLLPSLNIPIIRIETACASSSVALNQAINCLEKTPNIMIVGVEKMTGTHLISPTDAIAMAGDYKNDYEQGLIFPAAYALIAQQYMSTYGISHDALEQVSYINHKNANLNPLAHFYHKDVTVEMIKQSPRVASPLNLFDCSPLSDGAAAIIISSKKQSDRDVKILSSRIATDTISLTQRESLTSFNATKIASRKVYQDTGVTPDMIDILEVHDCFTISELLALEDLGFCRPGEAPELIENGSILPGGEHPVNTDGGLKADGHPIGATGLAQIYEIVTQLRGEAGKRQVSDPKLGLTQNIGGIGGTCGITLMEGI</sequence>
<dbReference type="PANTHER" id="PTHR42870">
    <property type="entry name" value="ACETYL-COA C-ACETYLTRANSFERASE"/>
    <property type="match status" value="1"/>
</dbReference>
<organism evidence="4 5">
    <name type="scientific">Methanoculleus frigidifontis</name>
    <dbReference type="NCBI Taxonomy" id="2584085"/>
    <lineage>
        <taxon>Archaea</taxon>
        <taxon>Methanobacteriati</taxon>
        <taxon>Methanobacteriota</taxon>
        <taxon>Stenosarchaea group</taxon>
        <taxon>Methanomicrobia</taxon>
        <taxon>Methanomicrobiales</taxon>
        <taxon>Methanomicrobiaceae</taxon>
        <taxon>Methanoculleus</taxon>
    </lineage>
</organism>
<evidence type="ECO:0000313" key="5">
    <source>
        <dbReference type="Proteomes" id="UP001168338"/>
    </source>
</evidence>
<dbReference type="Pfam" id="PF22691">
    <property type="entry name" value="Thiolase_C_1"/>
    <property type="match status" value="1"/>
</dbReference>
<feature type="domain" description="Thiolase C-terminal" evidence="3">
    <location>
        <begin position="233"/>
        <end position="368"/>
    </location>
</feature>
<dbReference type="EMBL" id="VCYH01000009">
    <property type="protein sequence ID" value="MDN7025668.1"/>
    <property type="molecule type" value="Genomic_DNA"/>
</dbReference>
<dbReference type="Gene3D" id="3.40.47.10">
    <property type="match status" value="1"/>
</dbReference>
<dbReference type="CDD" id="cd00829">
    <property type="entry name" value="SCP-x_thiolase"/>
    <property type="match status" value="1"/>
</dbReference>
<name>A0ABT8MCJ6_9EURY</name>
<dbReference type="Proteomes" id="UP001168338">
    <property type="component" value="Unassembled WGS sequence"/>
</dbReference>
<evidence type="ECO:0000313" key="4">
    <source>
        <dbReference type="EMBL" id="MDN7025668.1"/>
    </source>
</evidence>
<proteinExistence type="predicted"/>
<keyword evidence="5" id="KW-1185">Reference proteome</keyword>
<comment type="caution">
    <text evidence="4">The sequence shown here is derived from an EMBL/GenBank/DDBJ whole genome shotgun (WGS) entry which is preliminary data.</text>
</comment>
<keyword evidence="1" id="KW-0414">Isoprene biosynthesis</keyword>
<gene>
    <name evidence="4" type="ORF">FGU65_12350</name>
</gene>
<dbReference type="SUPFAM" id="SSF53901">
    <property type="entry name" value="Thiolase-like"/>
    <property type="match status" value="2"/>
</dbReference>
<dbReference type="Pfam" id="PF00108">
    <property type="entry name" value="Thiolase_N"/>
    <property type="match status" value="1"/>
</dbReference>
<dbReference type="PIRSF" id="PIRSF000429">
    <property type="entry name" value="Ac-CoA_Ac_transf"/>
    <property type="match status" value="1"/>
</dbReference>
<dbReference type="PANTHER" id="PTHR42870:SF1">
    <property type="entry name" value="NON-SPECIFIC LIPID-TRANSFER PROTEIN-LIKE 2"/>
    <property type="match status" value="1"/>
</dbReference>
<feature type="domain" description="Thiolase N-terminal" evidence="2">
    <location>
        <begin position="6"/>
        <end position="218"/>
    </location>
</feature>
<dbReference type="InterPro" id="IPR020616">
    <property type="entry name" value="Thiolase_N"/>
</dbReference>
<dbReference type="InterPro" id="IPR055140">
    <property type="entry name" value="Thiolase_C_2"/>
</dbReference>
<protein>
    <submittedName>
        <fullName evidence="4">Thiolase domain-containing protein</fullName>
    </submittedName>
</protein>
<evidence type="ECO:0000259" key="2">
    <source>
        <dbReference type="Pfam" id="PF00108"/>
    </source>
</evidence>
<reference evidence="4" key="1">
    <citation type="submission" date="2019-05" db="EMBL/GenBank/DDBJ databases">
        <title>Methanoculleus sp. FWC-SCC1, a methanogenic archaeon isolated from deep marine cold seep.</title>
        <authorList>
            <person name="Chen Y.-W."/>
            <person name="Chen S.-C."/>
            <person name="Teng N.-H."/>
            <person name="Lai M.-C."/>
        </authorList>
    </citation>
    <scope>NUCLEOTIDE SEQUENCE</scope>
    <source>
        <strain evidence="4">FWC-SCC1</strain>
    </source>
</reference>
<dbReference type="RefSeq" id="WP_301664850.1">
    <property type="nucleotide sequence ID" value="NZ_VCYH01000009.1"/>
</dbReference>